<evidence type="ECO:0000256" key="1">
    <source>
        <dbReference type="ARBA" id="ARBA00006271"/>
    </source>
</evidence>
<organism evidence="13 14">
    <name type="scientific">Candidatus Opimibacter skivensis</name>
    <dbReference type="NCBI Taxonomy" id="2982028"/>
    <lineage>
        <taxon>Bacteria</taxon>
        <taxon>Pseudomonadati</taxon>
        <taxon>Bacteroidota</taxon>
        <taxon>Saprospiria</taxon>
        <taxon>Saprospirales</taxon>
        <taxon>Saprospiraceae</taxon>
        <taxon>Candidatus Opimibacter</taxon>
    </lineage>
</organism>
<dbReference type="Pfam" id="PF01624">
    <property type="entry name" value="MutS_I"/>
    <property type="match status" value="1"/>
</dbReference>
<dbReference type="InterPro" id="IPR036678">
    <property type="entry name" value="MutS_con_dom_sf"/>
</dbReference>
<dbReference type="GO" id="GO:0005829">
    <property type="term" value="C:cytosol"/>
    <property type="evidence" value="ECO:0007669"/>
    <property type="project" value="TreeGrafter"/>
</dbReference>
<evidence type="ECO:0000256" key="7">
    <source>
        <dbReference type="ARBA" id="ARBA00023204"/>
    </source>
</evidence>
<reference evidence="13 14" key="1">
    <citation type="submission" date="2020-10" db="EMBL/GenBank/DDBJ databases">
        <title>Connecting structure to function with the recovery of over 1000 high-quality activated sludge metagenome-assembled genomes encoding full-length rRNA genes using long-read sequencing.</title>
        <authorList>
            <person name="Singleton C.M."/>
            <person name="Petriglieri F."/>
            <person name="Kristensen J.M."/>
            <person name="Kirkegaard R.H."/>
            <person name="Michaelsen T.Y."/>
            <person name="Andersen M.H."/>
            <person name="Karst S.M."/>
            <person name="Dueholm M.S."/>
            <person name="Nielsen P.H."/>
            <person name="Albertsen M."/>
        </authorList>
    </citation>
    <scope>NUCLEOTIDE SEQUENCE [LARGE SCALE GENOMIC DNA]</scope>
    <source>
        <strain evidence="13">Ribe_18-Q3-R11-54_MAXAC.273</strain>
    </source>
</reference>
<dbReference type="FunFam" id="3.40.50.300:FF:000870">
    <property type="entry name" value="MutS protein homolog 4"/>
    <property type="match status" value="1"/>
</dbReference>
<comment type="function">
    <text evidence="8 9">This protein is involved in the repair of mismatches in DNA. It is possible that it carries out the mismatch recognition step. This protein has a weak ATPase activity.</text>
</comment>
<dbReference type="SUPFAM" id="SSF52540">
    <property type="entry name" value="P-loop containing nucleoside triphosphate hydrolases"/>
    <property type="match status" value="1"/>
</dbReference>
<dbReference type="SUPFAM" id="SSF55271">
    <property type="entry name" value="DNA repair protein MutS, domain I"/>
    <property type="match status" value="1"/>
</dbReference>
<evidence type="ECO:0000259" key="12">
    <source>
        <dbReference type="PROSITE" id="PS00486"/>
    </source>
</evidence>
<evidence type="ECO:0000256" key="9">
    <source>
        <dbReference type="HAMAP-Rule" id="MF_00096"/>
    </source>
</evidence>
<comment type="similarity">
    <text evidence="1 9 10">Belongs to the DNA mismatch repair MutS family.</text>
</comment>
<evidence type="ECO:0000256" key="11">
    <source>
        <dbReference type="SAM" id="Coils"/>
    </source>
</evidence>
<dbReference type="Pfam" id="PF05190">
    <property type="entry name" value="MutS_IV"/>
    <property type="match status" value="1"/>
</dbReference>
<comment type="caution">
    <text evidence="13">The sequence shown here is derived from an EMBL/GenBank/DDBJ whole genome shotgun (WGS) entry which is preliminary data.</text>
</comment>
<keyword evidence="7 9" id="KW-0234">DNA repair</keyword>
<gene>
    <name evidence="9 13" type="primary">mutS</name>
    <name evidence="13" type="ORF">IPP15_02555</name>
</gene>
<dbReference type="Proteomes" id="UP000808337">
    <property type="component" value="Unassembled WGS sequence"/>
</dbReference>
<accession>A0A9D7SQC6</accession>
<dbReference type="PANTHER" id="PTHR11361:SF34">
    <property type="entry name" value="DNA MISMATCH REPAIR PROTEIN MSH1, MITOCHONDRIAL"/>
    <property type="match status" value="1"/>
</dbReference>
<dbReference type="SUPFAM" id="SSF48334">
    <property type="entry name" value="DNA repair protein MutS, domain III"/>
    <property type="match status" value="1"/>
</dbReference>
<dbReference type="Gene3D" id="3.40.1170.10">
    <property type="entry name" value="DNA repair protein MutS, domain I"/>
    <property type="match status" value="1"/>
</dbReference>
<dbReference type="GO" id="GO:0005524">
    <property type="term" value="F:ATP binding"/>
    <property type="evidence" value="ECO:0007669"/>
    <property type="project" value="UniProtKB-UniRule"/>
</dbReference>
<dbReference type="PROSITE" id="PS00486">
    <property type="entry name" value="DNA_MISMATCH_REPAIR_2"/>
    <property type="match status" value="1"/>
</dbReference>
<dbReference type="InterPro" id="IPR027417">
    <property type="entry name" value="P-loop_NTPase"/>
</dbReference>
<dbReference type="AlphaFoldDB" id="A0A9D7SQC6"/>
<keyword evidence="4 9" id="KW-0227">DNA damage</keyword>
<dbReference type="InterPro" id="IPR036187">
    <property type="entry name" value="DNA_mismatch_repair_MutS_sf"/>
</dbReference>
<dbReference type="InterPro" id="IPR007695">
    <property type="entry name" value="DNA_mismatch_repair_MutS-lik_N"/>
</dbReference>
<dbReference type="Gene3D" id="1.10.1420.10">
    <property type="match status" value="2"/>
</dbReference>
<evidence type="ECO:0000256" key="8">
    <source>
        <dbReference type="ARBA" id="ARBA00024647"/>
    </source>
</evidence>
<dbReference type="Gene3D" id="3.40.50.300">
    <property type="entry name" value="P-loop containing nucleotide triphosphate hydrolases"/>
    <property type="match status" value="1"/>
</dbReference>
<dbReference type="Pfam" id="PF00488">
    <property type="entry name" value="MutS_V"/>
    <property type="match status" value="1"/>
</dbReference>
<sequence>MDQGKETPLMKQYLKIKSQHPEALLLFRVGDFYETFGEDAIRTSEALGIILTSRNNGGNNVELAGFPYHAMDMYLPKLVQAGYRVAICEQLEKPSKEKKIVDRGVLEMITPGIATQDSLLDRHSNNYLASIHFISNDHFGIAFLDLSTGEFVISEGAQREIEKLLQSFSPSEIILSKSNRDRFEKIFGNSFYTYGLEEWVFTTDFTNEKILRHFEIATLKGFGIDHLQYAQVAAGAVLHYLTTTKQDGLKHIRTISRIQSDHYVWMDRFTIRNLELLQAAHDTGTSLLDIMDKTISPMGARMLKKWIALPLINLKEIRSRHDMVSYALANADWATDLRDQIKVIGDLERIISKVSLSKINPRELVQLKRALTALHPIKEWMHDSRQEGLMRLADQINICDHLRQTIELAVQEDAPAILIKGNVIRKGYNEELDEYRDIIQNSKEILITIQQEEAVKTGITNLKIGYNNVFGYFLEVTNKYKNQGLIPDTWVRKQTLSNCERYVTDDLKKLEHKILTAEEKIGALEEGLFNDLVLAAQEYIGPIQINSSAVAQLDCVLSFATIASAYNYCRPEMNDDMAINIIEGRHPVIERHLPPGEAYVSNNLYLDNEEQQIFIITGPNMSGKSAFLRQTGLICLMAQMGSYIPARAATLGIIDKLFTRVGASDNISSGESTFMVEMNETASILNNISARSLILMDEIGRGTSTFDGISLAWSIAEFLHHHPQYKPKTLFATHYHELNELADRYDRIHNYHIATQESGNKVIFLRKLTPGGSEHSFGIHVARMAGMPKSLLERANEILHELESKNLSLEETIDGKKKIKEIREQTAFQLSIFDQTDIKARELTDELNKLDINQMTPIECMLMLSKLKKMAEE</sequence>
<protein>
    <recommendedName>
        <fullName evidence="2 9">DNA mismatch repair protein MutS</fullName>
    </recommendedName>
</protein>
<dbReference type="GO" id="GO:0006298">
    <property type="term" value="P:mismatch repair"/>
    <property type="evidence" value="ECO:0007669"/>
    <property type="project" value="UniProtKB-UniRule"/>
</dbReference>
<dbReference type="InterPro" id="IPR000432">
    <property type="entry name" value="DNA_mismatch_repair_MutS_C"/>
</dbReference>
<keyword evidence="6 9" id="KW-0238">DNA-binding</keyword>
<dbReference type="SMART" id="SM00533">
    <property type="entry name" value="MUTSd"/>
    <property type="match status" value="1"/>
</dbReference>
<dbReference type="NCBIfam" id="TIGR01070">
    <property type="entry name" value="mutS1"/>
    <property type="match status" value="1"/>
</dbReference>
<dbReference type="Gene3D" id="3.30.420.110">
    <property type="entry name" value="MutS, connector domain"/>
    <property type="match status" value="1"/>
</dbReference>
<dbReference type="Pfam" id="PF05188">
    <property type="entry name" value="MutS_II"/>
    <property type="match status" value="1"/>
</dbReference>
<dbReference type="NCBIfam" id="NF003810">
    <property type="entry name" value="PRK05399.1"/>
    <property type="match status" value="1"/>
</dbReference>
<evidence type="ECO:0000313" key="13">
    <source>
        <dbReference type="EMBL" id="MBK9981300.1"/>
    </source>
</evidence>
<dbReference type="EMBL" id="JADKGY010000001">
    <property type="protein sequence ID" value="MBK9981300.1"/>
    <property type="molecule type" value="Genomic_DNA"/>
</dbReference>
<dbReference type="GO" id="GO:0030983">
    <property type="term" value="F:mismatched DNA binding"/>
    <property type="evidence" value="ECO:0007669"/>
    <property type="project" value="InterPro"/>
</dbReference>
<dbReference type="InterPro" id="IPR007696">
    <property type="entry name" value="DNA_mismatch_repair_MutS_core"/>
</dbReference>
<feature type="domain" description="DNA mismatch repair proteins mutS family" evidence="12">
    <location>
        <begin position="692"/>
        <end position="708"/>
    </location>
</feature>
<dbReference type="SUPFAM" id="SSF53150">
    <property type="entry name" value="DNA repair protein MutS, domain II"/>
    <property type="match status" value="1"/>
</dbReference>
<dbReference type="HAMAP" id="MF_00096">
    <property type="entry name" value="MutS"/>
    <property type="match status" value="1"/>
</dbReference>
<evidence type="ECO:0000256" key="4">
    <source>
        <dbReference type="ARBA" id="ARBA00022763"/>
    </source>
</evidence>
<name>A0A9D7SQC6_9BACT</name>
<dbReference type="GO" id="GO:0003684">
    <property type="term" value="F:damaged DNA binding"/>
    <property type="evidence" value="ECO:0007669"/>
    <property type="project" value="UniProtKB-UniRule"/>
</dbReference>
<dbReference type="Pfam" id="PF05192">
    <property type="entry name" value="MutS_III"/>
    <property type="match status" value="1"/>
</dbReference>
<dbReference type="GO" id="GO:0140664">
    <property type="term" value="F:ATP-dependent DNA damage sensor activity"/>
    <property type="evidence" value="ECO:0007669"/>
    <property type="project" value="InterPro"/>
</dbReference>
<dbReference type="PANTHER" id="PTHR11361">
    <property type="entry name" value="DNA MISMATCH REPAIR PROTEIN MUTS FAMILY MEMBER"/>
    <property type="match status" value="1"/>
</dbReference>
<proteinExistence type="inferred from homology"/>
<dbReference type="InterPro" id="IPR045076">
    <property type="entry name" value="MutS"/>
</dbReference>
<dbReference type="InterPro" id="IPR007860">
    <property type="entry name" value="DNA_mmatch_repair_MutS_con_dom"/>
</dbReference>
<dbReference type="CDD" id="cd03284">
    <property type="entry name" value="ABC_MutS1"/>
    <property type="match status" value="1"/>
</dbReference>
<dbReference type="InterPro" id="IPR016151">
    <property type="entry name" value="DNA_mismatch_repair_MutS_N"/>
</dbReference>
<keyword evidence="5 9" id="KW-0067">ATP-binding</keyword>
<dbReference type="InterPro" id="IPR007861">
    <property type="entry name" value="DNA_mismatch_repair_MutS_clamp"/>
</dbReference>
<evidence type="ECO:0000256" key="6">
    <source>
        <dbReference type="ARBA" id="ARBA00023125"/>
    </source>
</evidence>
<keyword evidence="3 9" id="KW-0547">Nucleotide-binding</keyword>
<feature type="coiled-coil region" evidence="11">
    <location>
        <begin position="792"/>
        <end position="819"/>
    </location>
</feature>
<evidence type="ECO:0000256" key="5">
    <source>
        <dbReference type="ARBA" id="ARBA00022840"/>
    </source>
</evidence>
<dbReference type="PIRSF" id="PIRSF037677">
    <property type="entry name" value="DNA_mis_repair_Msh6"/>
    <property type="match status" value="1"/>
</dbReference>
<dbReference type="InterPro" id="IPR005748">
    <property type="entry name" value="DNA_mismatch_repair_MutS"/>
</dbReference>
<evidence type="ECO:0000313" key="14">
    <source>
        <dbReference type="Proteomes" id="UP000808337"/>
    </source>
</evidence>
<evidence type="ECO:0000256" key="10">
    <source>
        <dbReference type="RuleBase" id="RU003756"/>
    </source>
</evidence>
<keyword evidence="11" id="KW-0175">Coiled coil</keyword>
<evidence type="ECO:0000256" key="2">
    <source>
        <dbReference type="ARBA" id="ARBA00021982"/>
    </source>
</evidence>
<feature type="binding site" evidence="9">
    <location>
        <begin position="618"/>
        <end position="625"/>
    </location>
    <ligand>
        <name>ATP</name>
        <dbReference type="ChEBI" id="CHEBI:30616"/>
    </ligand>
</feature>
<evidence type="ECO:0000256" key="3">
    <source>
        <dbReference type="ARBA" id="ARBA00022741"/>
    </source>
</evidence>
<dbReference type="InterPro" id="IPR017261">
    <property type="entry name" value="DNA_mismatch_repair_MutS/MSH"/>
</dbReference>
<dbReference type="SMART" id="SM00534">
    <property type="entry name" value="MUTSac"/>
    <property type="match status" value="1"/>
</dbReference>